<dbReference type="SUPFAM" id="SSF69179">
    <property type="entry name" value="Integrin domains"/>
    <property type="match status" value="3"/>
</dbReference>
<evidence type="ECO:0000256" key="14">
    <source>
        <dbReference type="SAM" id="MobiDB-lite"/>
    </source>
</evidence>
<dbReference type="Pfam" id="PF20805">
    <property type="entry name" value="Integrin_A_Ig_2"/>
    <property type="match status" value="1"/>
</dbReference>
<protein>
    <submittedName>
        <fullName evidence="18">Integrin alpha-7-like protein</fullName>
    </submittedName>
</protein>
<comment type="subcellular location">
    <subcellularLocation>
        <location evidence="1 13">Membrane</location>
        <topology evidence="1 13">Single-pass type I membrane protein</topology>
    </subcellularLocation>
</comment>
<evidence type="ECO:0000259" key="16">
    <source>
        <dbReference type="Pfam" id="PF20805"/>
    </source>
</evidence>
<reference evidence="18" key="1">
    <citation type="journal article" date="2014" name="Nature">
        <title>Elephant shark genome provides unique insights into gnathostome evolution.</title>
        <authorList>
            <consortium name="International Elephant Shark Genome Sequencing Consortium"/>
            <person name="Venkatesh B."/>
            <person name="Lee A.P."/>
            <person name="Ravi V."/>
            <person name="Maurya A.K."/>
            <person name="Lian M.M."/>
            <person name="Swann J.B."/>
            <person name="Ohta Y."/>
            <person name="Flajnik M.F."/>
            <person name="Sutoh Y."/>
            <person name="Kasahara M."/>
            <person name="Hoon S."/>
            <person name="Gangu V."/>
            <person name="Roy S.W."/>
            <person name="Irimia M."/>
            <person name="Korzh V."/>
            <person name="Kondrychyn I."/>
            <person name="Lim Z.W."/>
            <person name="Tay B.H."/>
            <person name="Tohari S."/>
            <person name="Kong K.W."/>
            <person name="Ho S."/>
            <person name="Lorente-Galdos B."/>
            <person name="Quilez J."/>
            <person name="Marques-Bonet T."/>
            <person name="Raney B.J."/>
            <person name="Ingham P.W."/>
            <person name="Tay A."/>
            <person name="Hillier L.W."/>
            <person name="Minx P."/>
            <person name="Boehm T."/>
            <person name="Wilson R.K."/>
            <person name="Brenner S."/>
            <person name="Warren W.C."/>
        </authorList>
    </citation>
    <scope>NUCLEOTIDE SEQUENCE</scope>
    <source>
        <tissue evidence="18">Heart</tissue>
    </source>
</reference>
<feature type="region of interest" description="Disordered" evidence="14">
    <location>
        <begin position="896"/>
        <end position="921"/>
    </location>
</feature>
<dbReference type="Pfam" id="PF01839">
    <property type="entry name" value="FG-GAP"/>
    <property type="match status" value="2"/>
</dbReference>
<dbReference type="InterPro" id="IPR048285">
    <property type="entry name" value="Integrin_alpha_Ig-like_2"/>
</dbReference>
<dbReference type="PROSITE" id="PS51470">
    <property type="entry name" value="FG_GAP"/>
    <property type="match status" value="5"/>
</dbReference>
<feature type="repeat" description="FG-GAP" evidence="12">
    <location>
        <begin position="355"/>
        <end position="410"/>
    </location>
</feature>
<dbReference type="Gene3D" id="2.60.40.1530">
    <property type="entry name" value="ntegrin, alpha v. Chain A, domain 4"/>
    <property type="match status" value="1"/>
</dbReference>
<dbReference type="InterPro" id="IPR048286">
    <property type="entry name" value="Integrin_alpha_Ig-like_3"/>
</dbReference>
<feature type="repeat" description="FG-GAP" evidence="12">
    <location>
        <begin position="238"/>
        <end position="292"/>
    </location>
</feature>
<evidence type="ECO:0000256" key="4">
    <source>
        <dbReference type="ARBA" id="ARBA00022729"/>
    </source>
</evidence>
<dbReference type="InterPro" id="IPR032695">
    <property type="entry name" value="Integrin_dom_sf"/>
</dbReference>
<feature type="repeat" description="FG-GAP" evidence="12">
    <location>
        <begin position="21"/>
        <end position="87"/>
    </location>
</feature>
<dbReference type="GO" id="GO:0007160">
    <property type="term" value="P:cell-matrix adhesion"/>
    <property type="evidence" value="ECO:0007669"/>
    <property type="project" value="TreeGrafter"/>
</dbReference>
<keyword evidence="3 13" id="KW-0812">Transmembrane</keyword>
<dbReference type="GO" id="GO:0007229">
    <property type="term" value="P:integrin-mediated signaling pathway"/>
    <property type="evidence" value="ECO:0007669"/>
    <property type="project" value="UniProtKB-KW"/>
</dbReference>
<keyword evidence="7 13" id="KW-1133">Transmembrane helix</keyword>
<dbReference type="Pfam" id="PF08441">
    <property type="entry name" value="Integrin_A_Ig_1"/>
    <property type="match status" value="1"/>
</dbReference>
<dbReference type="Gene3D" id="1.20.5.930">
    <property type="entry name" value="Bicelle-embedded integrin alpha(iib) transmembrane segment"/>
    <property type="match status" value="1"/>
</dbReference>
<feature type="signal peptide" evidence="13">
    <location>
        <begin position="1"/>
        <end position="17"/>
    </location>
</feature>
<evidence type="ECO:0000256" key="11">
    <source>
        <dbReference type="ARBA" id="ARBA00023180"/>
    </source>
</evidence>
<keyword evidence="10 13" id="KW-0675">Receptor</keyword>
<dbReference type="Gene3D" id="2.130.10.130">
    <property type="entry name" value="Integrin alpha, N-terminal"/>
    <property type="match status" value="1"/>
</dbReference>
<feature type="domain" description="Integrin alpha third immunoglobulin-like" evidence="17">
    <location>
        <begin position="795"/>
        <end position="1007"/>
    </location>
</feature>
<evidence type="ECO:0000256" key="5">
    <source>
        <dbReference type="ARBA" id="ARBA00022737"/>
    </source>
</evidence>
<dbReference type="InterPro" id="IPR013519">
    <property type="entry name" value="Int_alpha_beta-p"/>
</dbReference>
<keyword evidence="6 13" id="KW-0130">Cell adhesion</keyword>
<evidence type="ECO:0000256" key="6">
    <source>
        <dbReference type="ARBA" id="ARBA00022889"/>
    </source>
</evidence>
<dbReference type="GO" id="GO:0033627">
    <property type="term" value="P:cell adhesion mediated by integrin"/>
    <property type="evidence" value="ECO:0007669"/>
    <property type="project" value="TreeGrafter"/>
</dbReference>
<keyword evidence="11" id="KW-0325">Glycoprotein</keyword>
<feature type="chain" id="PRO_5001426566" evidence="13">
    <location>
        <begin position="18"/>
        <end position="1078"/>
    </location>
</feature>
<dbReference type="GO" id="GO:0008305">
    <property type="term" value="C:integrin complex"/>
    <property type="evidence" value="ECO:0007669"/>
    <property type="project" value="InterPro"/>
</dbReference>
<dbReference type="InterPro" id="IPR000413">
    <property type="entry name" value="Integrin_alpha"/>
</dbReference>
<evidence type="ECO:0000256" key="8">
    <source>
        <dbReference type="ARBA" id="ARBA00023037"/>
    </source>
</evidence>
<sequence length="1078" mass="119258">MLPLALLSLLLSVWVSAFNLDVTHTILKEGQKDSLFGFSVALHKQNSPQALSCVLVGAPLAKGLTHQLANRTGGLFNCPIITEDDKCDQVDIDNEVDLTKESKENQWLGVTVKSQGVGGKVVTCAHRYESRQRVHQQAETRDMIGRCYVLSQDLTIKEELDGGDWKFCEGRTQGHERFGYCQQGISAGFTSDNHYILFGAPGTYNWKGNIRTEQLSYSSVHLGIYDDGPYETGDERRQEAELVPVPAHSYLGFSVDSGDRLTHQGLSVVAGAPRANHTGAVVLLRKEGVNRLAPEHILWGEELGSSFGYSVATADLNSDGWTDLIVGAPYFFDRKEEIGGAVYVYINRGGRWDRVKRLRLNGTKDSLFGLAVASVGDVNQDGFGDIAVGAPYDGHGKVYIYHGNNFGLNVTPAQVLEGEAVGVTKFGYSVAGGLDMDDNFYPDVVVGSLSDSVVLYRARPVINVTKSAIIRPQQIDLEQENCKGRSGICIIIQACFAYSSKPENYNARIVLGYTVEADGLRRRQGAVPRIHFLQKKPNDLDNQYSGEIDLRSQHTQGCVSVKMKLQENIRDKLRPIPVTLTYTIKQVKRKKKKHAARQLTSLMPVLNAQESNVLLNEVNFLRQGCGEDKICQSNLQLSYSYGTRIEDQGFQPLPLDEHREDWQLFTLSDQKDIAMQITVTNLPSDPRDPSSDGDDAHEAMLIASFPDSLSFSAFRAPQEQQVVCVANQNGSEATCELGNPMKRGARVTFYLILSTSGITIETTSLPVILQLTTISEQSGLDPITAVAHVVIELPLSLSGSVTPHQVFFGGHVVGESAMKREEDVGSSVDYELTVLNTGNALKTLSSTFLNINWPHEISNGKWLLYPLKVELEGDIGTKCKQTEDINPLGLTLSQNSRVKREVESEEEGEATETRPSLAHQTDSRKRITLDCELGNANCVVYQCPLQMLNISTRVKIRARLWNSTFLEEYANVRGIELIIRAVISVQSSIKNLKVKESRAQVALTIYPEKTIGEYGGLSWLIILIAVLAGILVLALLVFLLWKCGFFKRTSKEARYETEYHRAHLETQASDKEKMANEA</sequence>
<feature type="domain" description="Integrin alpha first immunoglubulin-like" evidence="15">
    <location>
        <begin position="458"/>
        <end position="622"/>
    </location>
</feature>
<dbReference type="AlphaFoldDB" id="V9KB59"/>
<evidence type="ECO:0000256" key="7">
    <source>
        <dbReference type="ARBA" id="ARBA00022989"/>
    </source>
</evidence>
<dbReference type="PANTHER" id="PTHR23220:SF90">
    <property type="entry name" value="INTEGRIN ALPHA-7"/>
    <property type="match status" value="1"/>
</dbReference>
<dbReference type="InterPro" id="IPR028994">
    <property type="entry name" value="Integrin_alpha_N"/>
</dbReference>
<feature type="repeat" description="FG-GAP" evidence="12">
    <location>
        <begin position="293"/>
        <end position="354"/>
    </location>
</feature>
<dbReference type="Gene3D" id="2.60.40.1460">
    <property type="entry name" value="Integrin domains. Chain A, domain 2"/>
    <property type="match status" value="1"/>
</dbReference>
<dbReference type="EMBL" id="JW862377">
    <property type="protein sequence ID" value="AFO94894.1"/>
    <property type="molecule type" value="mRNA"/>
</dbReference>
<feature type="domain" description="Integrin alpha second immunoglobulin-like" evidence="16">
    <location>
        <begin position="625"/>
        <end position="785"/>
    </location>
</feature>
<evidence type="ECO:0000256" key="2">
    <source>
        <dbReference type="ARBA" id="ARBA00008054"/>
    </source>
</evidence>
<keyword evidence="5" id="KW-0677">Repeat</keyword>
<evidence type="ECO:0000256" key="12">
    <source>
        <dbReference type="PROSITE-ProRule" id="PRU00803"/>
    </source>
</evidence>
<dbReference type="GO" id="GO:0098609">
    <property type="term" value="P:cell-cell adhesion"/>
    <property type="evidence" value="ECO:0007669"/>
    <property type="project" value="TreeGrafter"/>
</dbReference>
<dbReference type="Pfam" id="PF20806">
    <property type="entry name" value="Integrin_A_Ig_3"/>
    <property type="match status" value="1"/>
</dbReference>
<evidence type="ECO:0000259" key="17">
    <source>
        <dbReference type="Pfam" id="PF20806"/>
    </source>
</evidence>
<comment type="similarity">
    <text evidence="2 13">Belongs to the integrin alpha chain family.</text>
</comment>
<dbReference type="InterPro" id="IPR013517">
    <property type="entry name" value="FG-GAP"/>
</dbReference>
<keyword evidence="8 13" id="KW-0401">Integrin</keyword>
<dbReference type="InterPro" id="IPR018184">
    <property type="entry name" value="Integrin_alpha_C_CS"/>
</dbReference>
<dbReference type="GO" id="GO:0050900">
    <property type="term" value="P:leukocyte migration"/>
    <property type="evidence" value="ECO:0007669"/>
    <property type="project" value="TreeGrafter"/>
</dbReference>
<evidence type="ECO:0000313" key="18">
    <source>
        <dbReference type="EMBL" id="AFO94894.1"/>
    </source>
</evidence>
<dbReference type="GO" id="GO:0009897">
    <property type="term" value="C:external side of plasma membrane"/>
    <property type="evidence" value="ECO:0007669"/>
    <property type="project" value="TreeGrafter"/>
</dbReference>
<evidence type="ECO:0000256" key="1">
    <source>
        <dbReference type="ARBA" id="ARBA00004479"/>
    </source>
</evidence>
<dbReference type="PRINTS" id="PR01185">
    <property type="entry name" value="INTEGRINA"/>
</dbReference>
<dbReference type="InterPro" id="IPR013649">
    <property type="entry name" value="Integrin_alpha_Ig-like_1"/>
</dbReference>
<evidence type="ECO:0000256" key="3">
    <source>
        <dbReference type="ARBA" id="ARBA00022692"/>
    </source>
</evidence>
<keyword evidence="4 13" id="KW-0732">Signal</keyword>
<keyword evidence="9 13" id="KW-0472">Membrane</keyword>
<evidence type="ECO:0000256" key="10">
    <source>
        <dbReference type="ARBA" id="ARBA00023170"/>
    </source>
</evidence>
<dbReference type="SMART" id="SM00191">
    <property type="entry name" value="Int_alpha"/>
    <property type="match status" value="5"/>
</dbReference>
<organism evidence="18">
    <name type="scientific">Callorhinchus milii</name>
    <name type="common">Ghost shark</name>
    <dbReference type="NCBI Taxonomy" id="7868"/>
    <lineage>
        <taxon>Eukaryota</taxon>
        <taxon>Metazoa</taxon>
        <taxon>Chordata</taxon>
        <taxon>Craniata</taxon>
        <taxon>Vertebrata</taxon>
        <taxon>Chondrichthyes</taxon>
        <taxon>Holocephali</taxon>
        <taxon>Chimaeriformes</taxon>
        <taxon>Callorhinchidae</taxon>
        <taxon>Callorhinchus</taxon>
    </lineage>
</organism>
<evidence type="ECO:0000256" key="13">
    <source>
        <dbReference type="RuleBase" id="RU003762"/>
    </source>
</evidence>
<dbReference type="GO" id="GO:0005178">
    <property type="term" value="F:integrin binding"/>
    <property type="evidence" value="ECO:0007669"/>
    <property type="project" value="TreeGrafter"/>
</dbReference>
<evidence type="ECO:0000256" key="9">
    <source>
        <dbReference type="ARBA" id="ARBA00023136"/>
    </source>
</evidence>
<proteinExistence type="evidence at transcript level"/>
<feature type="repeat" description="FG-GAP" evidence="12">
    <location>
        <begin position="414"/>
        <end position="473"/>
    </location>
</feature>
<dbReference type="PANTHER" id="PTHR23220">
    <property type="entry name" value="INTEGRIN ALPHA"/>
    <property type="match status" value="1"/>
</dbReference>
<dbReference type="PROSITE" id="PS00242">
    <property type="entry name" value="INTEGRIN_ALPHA"/>
    <property type="match status" value="1"/>
</dbReference>
<evidence type="ECO:0000259" key="15">
    <source>
        <dbReference type="Pfam" id="PF08441"/>
    </source>
</evidence>
<feature type="transmembrane region" description="Helical" evidence="13">
    <location>
        <begin position="1017"/>
        <end position="1041"/>
    </location>
</feature>
<name>V9KB59_CALMI</name>
<dbReference type="Gene3D" id="2.60.40.1510">
    <property type="entry name" value="ntegrin, alpha v. Chain A, domain 3"/>
    <property type="match status" value="1"/>
</dbReference>
<dbReference type="SUPFAM" id="SSF69318">
    <property type="entry name" value="Integrin alpha N-terminal domain"/>
    <property type="match status" value="1"/>
</dbReference>
<accession>V9KB59</accession>